<comment type="caution">
    <text evidence="2">The sequence shown here is derived from an EMBL/GenBank/DDBJ whole genome shotgun (WGS) entry which is preliminary data.</text>
</comment>
<gene>
    <name evidence="2" type="ORF">QTG54_003940</name>
</gene>
<proteinExistence type="predicted"/>
<evidence type="ECO:0000313" key="2">
    <source>
        <dbReference type="EMBL" id="KAK1746016.1"/>
    </source>
</evidence>
<dbReference type="AlphaFoldDB" id="A0AAD8YGD8"/>
<organism evidence="2 3">
    <name type="scientific">Skeletonema marinoi</name>
    <dbReference type="NCBI Taxonomy" id="267567"/>
    <lineage>
        <taxon>Eukaryota</taxon>
        <taxon>Sar</taxon>
        <taxon>Stramenopiles</taxon>
        <taxon>Ochrophyta</taxon>
        <taxon>Bacillariophyta</taxon>
        <taxon>Coscinodiscophyceae</taxon>
        <taxon>Thalassiosirophycidae</taxon>
        <taxon>Thalassiosirales</taxon>
        <taxon>Skeletonemataceae</taxon>
        <taxon>Skeletonema</taxon>
        <taxon>Skeletonema marinoi-dohrnii complex</taxon>
    </lineage>
</organism>
<feature type="signal peptide" evidence="1">
    <location>
        <begin position="1"/>
        <end position="20"/>
    </location>
</feature>
<dbReference type="EMBL" id="JATAAI010000005">
    <property type="protein sequence ID" value="KAK1746016.1"/>
    <property type="molecule type" value="Genomic_DNA"/>
</dbReference>
<name>A0AAD8YGD8_9STRA</name>
<evidence type="ECO:0000313" key="3">
    <source>
        <dbReference type="Proteomes" id="UP001224775"/>
    </source>
</evidence>
<dbReference type="Proteomes" id="UP001224775">
    <property type="component" value="Unassembled WGS sequence"/>
</dbReference>
<evidence type="ECO:0008006" key="4">
    <source>
        <dbReference type="Google" id="ProtNLM"/>
    </source>
</evidence>
<accession>A0AAD8YGD8</accession>
<keyword evidence="3" id="KW-1185">Reference proteome</keyword>
<evidence type="ECO:0000256" key="1">
    <source>
        <dbReference type="SAM" id="SignalP"/>
    </source>
</evidence>
<feature type="chain" id="PRO_5042228379" description="Peptidase A1 domain-containing protein" evidence="1">
    <location>
        <begin position="21"/>
        <end position="262"/>
    </location>
</feature>
<reference evidence="2" key="1">
    <citation type="submission" date="2023-06" db="EMBL/GenBank/DDBJ databases">
        <title>Survivors Of The Sea: Transcriptome response of Skeletonema marinoi to long-term dormancy.</title>
        <authorList>
            <person name="Pinder M.I.M."/>
            <person name="Kourtchenko O."/>
            <person name="Robertson E.K."/>
            <person name="Larsson T."/>
            <person name="Maumus F."/>
            <person name="Osuna-Cruz C.M."/>
            <person name="Vancaester E."/>
            <person name="Stenow R."/>
            <person name="Vandepoele K."/>
            <person name="Ploug H."/>
            <person name="Bruchert V."/>
            <person name="Godhe A."/>
            <person name="Topel M."/>
        </authorList>
    </citation>
    <scope>NUCLEOTIDE SEQUENCE</scope>
    <source>
        <strain evidence="2">R05AC</strain>
    </source>
</reference>
<keyword evidence="1" id="KW-0732">Signal</keyword>
<protein>
    <recommendedName>
        <fullName evidence="4">Peptidase A1 domain-containing protein</fullName>
    </recommendedName>
</protein>
<sequence length="262" mass="28548">MKTSIIIICSSLAATFVTDALEMPQYPNPNLKGTQAQSATSDEFHNLDRHLSIEMDIEIDNHVALSDSGYTYQFQMDLSTPLLMTFDGKPLIDSCINWDNFPDGGGVRPTNFTWYGISFQLPEDTRALFGVSDAAPAQPLKENGFVHNDTAVGVAKYNFATYADRPVIRARINNGFLWNTFTFDFTGGSNYFEQRSQQSVSCTVEENANGTVLRSVVNPTLTVSLERLSSPGSAPAPEPSSSSMAGSLFAITAFASSVLLLL</sequence>